<feature type="region of interest" description="Disordered" evidence="2">
    <location>
        <begin position="1"/>
        <end position="25"/>
    </location>
</feature>
<protein>
    <submittedName>
        <fullName evidence="3">Gtpase inhibitor</fullName>
    </submittedName>
</protein>
<dbReference type="InterPro" id="IPR036249">
    <property type="entry name" value="Thioredoxin-like_sf"/>
</dbReference>
<proteinExistence type="predicted"/>
<dbReference type="AlphaFoldDB" id="A0A286UMU7"/>
<dbReference type="EMBL" id="NBII01000003">
    <property type="protein sequence ID" value="PAV20931.1"/>
    <property type="molecule type" value="Genomic_DNA"/>
</dbReference>
<dbReference type="STRING" id="2282107.A0A286UMU7"/>
<keyword evidence="4" id="KW-1185">Reference proteome</keyword>
<evidence type="ECO:0000313" key="3">
    <source>
        <dbReference type="EMBL" id="PAV20931.1"/>
    </source>
</evidence>
<evidence type="ECO:0000256" key="2">
    <source>
        <dbReference type="SAM" id="MobiDB-lite"/>
    </source>
</evidence>
<dbReference type="CDD" id="cd02989">
    <property type="entry name" value="Phd_like_TxnDC9"/>
    <property type="match status" value="1"/>
</dbReference>
<dbReference type="PANTHER" id="PTHR21148">
    <property type="entry name" value="THIOREDOXIN DOMAIN-CONTAINING PROTEIN 9"/>
    <property type="match status" value="1"/>
</dbReference>
<evidence type="ECO:0000313" key="4">
    <source>
        <dbReference type="Proteomes" id="UP000217199"/>
    </source>
</evidence>
<keyword evidence="1" id="KW-0175">Coiled coil</keyword>
<gene>
    <name evidence="3" type="ORF">PNOK_0355800</name>
</gene>
<name>A0A286UMU7_9AGAM</name>
<dbReference type="Proteomes" id="UP000217199">
    <property type="component" value="Unassembled WGS sequence"/>
</dbReference>
<sequence length="215" mass="24933">MSDKGHTDTSTSEAHMEDDEIAKDSDDELFDELEREIDNDFDLGALREQRIEELKQEMNKLKDMREKEHGQLTEILDEKEAIRISANEKRCVIHFYHRDFKRCDIMNKHLEEIALKYISTRFLKVFVENVPWLVEKLQVKVLPCVFCFIDGVTKDRLIGFEDLGNSDGFETAALELRLQMCGVIDKPGVSQPVRTMYSSNSSRFRGDSDEDSDSD</sequence>
<accession>A0A286UMU7</accession>
<dbReference type="InParanoid" id="A0A286UMU7"/>
<feature type="compositionally biased region" description="Polar residues" evidence="2">
    <location>
        <begin position="192"/>
        <end position="203"/>
    </location>
</feature>
<reference evidence="3 4" key="1">
    <citation type="journal article" date="2017" name="Mol. Ecol.">
        <title>Comparative and population genomic landscape of Phellinus noxius: A hypervariable fungus causing root rot in trees.</title>
        <authorList>
            <person name="Chung C.L."/>
            <person name="Lee T.J."/>
            <person name="Akiba M."/>
            <person name="Lee H.H."/>
            <person name="Kuo T.H."/>
            <person name="Liu D."/>
            <person name="Ke H.M."/>
            <person name="Yokoi T."/>
            <person name="Roa M.B."/>
            <person name="Lu M.J."/>
            <person name="Chang Y.Y."/>
            <person name="Ann P.J."/>
            <person name="Tsai J.N."/>
            <person name="Chen C.Y."/>
            <person name="Tzean S.S."/>
            <person name="Ota Y."/>
            <person name="Hattori T."/>
            <person name="Sahashi N."/>
            <person name="Liou R.F."/>
            <person name="Kikuchi T."/>
            <person name="Tsai I.J."/>
        </authorList>
    </citation>
    <scope>NUCLEOTIDE SEQUENCE [LARGE SCALE GENOMIC DNA]</scope>
    <source>
        <strain evidence="3 4">FFPRI411160</strain>
    </source>
</reference>
<dbReference type="Gene3D" id="3.40.30.10">
    <property type="entry name" value="Glutaredoxin"/>
    <property type="match status" value="1"/>
</dbReference>
<feature type="region of interest" description="Disordered" evidence="2">
    <location>
        <begin position="192"/>
        <end position="215"/>
    </location>
</feature>
<dbReference type="FunCoup" id="A0A286UMU7">
    <property type="interactions" value="706"/>
</dbReference>
<evidence type="ECO:0000256" key="1">
    <source>
        <dbReference type="SAM" id="Coils"/>
    </source>
</evidence>
<comment type="caution">
    <text evidence="3">The sequence shown here is derived from an EMBL/GenBank/DDBJ whole genome shotgun (WGS) entry which is preliminary data.</text>
</comment>
<feature type="coiled-coil region" evidence="1">
    <location>
        <begin position="44"/>
        <end position="71"/>
    </location>
</feature>
<dbReference type="SUPFAM" id="SSF52833">
    <property type="entry name" value="Thioredoxin-like"/>
    <property type="match status" value="1"/>
</dbReference>
<feature type="compositionally biased region" description="Acidic residues" evidence="2">
    <location>
        <begin position="16"/>
        <end position="25"/>
    </location>
</feature>
<organism evidence="3 4">
    <name type="scientific">Pyrrhoderma noxium</name>
    <dbReference type="NCBI Taxonomy" id="2282107"/>
    <lineage>
        <taxon>Eukaryota</taxon>
        <taxon>Fungi</taxon>
        <taxon>Dikarya</taxon>
        <taxon>Basidiomycota</taxon>
        <taxon>Agaricomycotina</taxon>
        <taxon>Agaricomycetes</taxon>
        <taxon>Hymenochaetales</taxon>
        <taxon>Hymenochaetaceae</taxon>
        <taxon>Pyrrhoderma</taxon>
    </lineage>
</organism>
<dbReference type="OrthoDB" id="10257948at2759"/>